<dbReference type="AlphaFoldDB" id="A0A2K2FGT7"/>
<accession>A0A2K2FGT7</accession>
<organism evidence="1 2">
    <name type="scientific">Clostridium thermosuccinogenes</name>
    <dbReference type="NCBI Taxonomy" id="84032"/>
    <lineage>
        <taxon>Bacteria</taxon>
        <taxon>Bacillati</taxon>
        <taxon>Bacillota</taxon>
        <taxon>Clostridia</taxon>
        <taxon>Eubacteriales</taxon>
        <taxon>Clostridiaceae</taxon>
        <taxon>Clostridium</taxon>
    </lineage>
</organism>
<gene>
    <name evidence="1" type="ORF">CDQ84_07170</name>
</gene>
<dbReference type="OrthoDB" id="1954110at2"/>
<evidence type="ECO:0000313" key="2">
    <source>
        <dbReference type="Proteomes" id="UP000236151"/>
    </source>
</evidence>
<keyword evidence="2" id="KW-1185">Reference proteome</keyword>
<comment type="caution">
    <text evidence="1">The sequence shown here is derived from an EMBL/GenBank/DDBJ whole genome shotgun (WGS) entry which is preliminary data.</text>
</comment>
<evidence type="ECO:0008006" key="3">
    <source>
        <dbReference type="Google" id="ProtNLM"/>
    </source>
</evidence>
<proteinExistence type="predicted"/>
<dbReference type="Pfam" id="PF03698">
    <property type="entry name" value="UPF0180"/>
    <property type="match status" value="1"/>
</dbReference>
<dbReference type="InterPro" id="IPR005370">
    <property type="entry name" value="UPF0180"/>
</dbReference>
<name>A0A2K2FGT7_9CLOT</name>
<evidence type="ECO:0000313" key="1">
    <source>
        <dbReference type="EMBL" id="PNT99992.1"/>
    </source>
</evidence>
<dbReference type="RefSeq" id="WP_103081049.1">
    <property type="nucleotide sequence ID" value="NZ_CP021850.1"/>
</dbReference>
<dbReference type="EMBL" id="NIOJ01000014">
    <property type="protein sequence ID" value="PNT99992.1"/>
    <property type="molecule type" value="Genomic_DNA"/>
</dbReference>
<protein>
    <recommendedName>
        <fullName evidence="3">YkuS family protein</fullName>
    </recommendedName>
</protein>
<dbReference type="Proteomes" id="UP000236151">
    <property type="component" value="Unassembled WGS sequence"/>
</dbReference>
<dbReference type="KEGG" id="cthd:CDO33_08865"/>
<sequence>MFSIVIAVQQGLDDIKNALRSRGYQVVDLEGYKYPIDAMIYSGRSFQLSHITSNNFQQMNTGSRDNYGILLINAMGKSIDEIERILTSRSYTPLF</sequence>
<reference evidence="1 2" key="1">
    <citation type="submission" date="2017-06" db="EMBL/GenBank/DDBJ databases">
        <title>Investigating the central metabolism of Clostridium thermosuccinogenes.</title>
        <authorList>
            <person name="Koendjbiharie J.G."/>
            <person name="van Kranenburg R."/>
        </authorList>
    </citation>
    <scope>NUCLEOTIDE SEQUENCE [LARGE SCALE GENOMIC DNA]</scope>
    <source>
        <strain evidence="1 2">DSM 5806</strain>
    </source>
</reference>